<feature type="transmembrane region" description="Helical" evidence="10">
    <location>
        <begin position="241"/>
        <end position="262"/>
    </location>
</feature>
<gene>
    <name evidence="12" type="primary">ITR2_2</name>
    <name evidence="12" type="ORF">EHS24_009378</name>
</gene>
<dbReference type="PRINTS" id="PR00171">
    <property type="entry name" value="SUGRTRNSPORT"/>
</dbReference>
<dbReference type="Gene3D" id="1.20.1250.20">
    <property type="entry name" value="MFS general substrate transporter like domains"/>
    <property type="match status" value="2"/>
</dbReference>
<feature type="transmembrane region" description="Helical" evidence="10">
    <location>
        <begin position="509"/>
        <end position="531"/>
    </location>
</feature>
<dbReference type="PROSITE" id="PS00216">
    <property type="entry name" value="SUGAR_TRANSPORT_1"/>
    <property type="match status" value="1"/>
</dbReference>
<comment type="subcellular location">
    <subcellularLocation>
        <location evidence="1">Cell membrane</location>
        <topology evidence="1">Multi-pass membrane protein</topology>
    </subcellularLocation>
</comment>
<dbReference type="RefSeq" id="XP_028474835.1">
    <property type="nucleotide sequence ID" value="XM_028624667.1"/>
</dbReference>
<keyword evidence="3" id="KW-0813">Transport</keyword>
<evidence type="ECO:0000256" key="7">
    <source>
        <dbReference type="ARBA" id="ARBA00023136"/>
    </source>
</evidence>
<accession>A0A427XLI8</accession>
<organism evidence="12 13">
    <name type="scientific">Apiotrichum porosum</name>
    <dbReference type="NCBI Taxonomy" id="105984"/>
    <lineage>
        <taxon>Eukaryota</taxon>
        <taxon>Fungi</taxon>
        <taxon>Dikarya</taxon>
        <taxon>Basidiomycota</taxon>
        <taxon>Agaricomycotina</taxon>
        <taxon>Tremellomycetes</taxon>
        <taxon>Trichosporonales</taxon>
        <taxon>Trichosporonaceae</taxon>
        <taxon>Apiotrichum</taxon>
    </lineage>
</organism>
<evidence type="ECO:0000313" key="12">
    <source>
        <dbReference type="EMBL" id="RSH79726.1"/>
    </source>
</evidence>
<feature type="transmembrane region" description="Helical" evidence="10">
    <location>
        <begin position="434"/>
        <end position="455"/>
    </location>
</feature>
<dbReference type="GeneID" id="39593921"/>
<dbReference type="InterPro" id="IPR005828">
    <property type="entry name" value="MFS_sugar_transport-like"/>
</dbReference>
<keyword evidence="7 10" id="KW-0472">Membrane</keyword>
<reference evidence="12 13" key="1">
    <citation type="submission" date="2018-11" db="EMBL/GenBank/DDBJ databases">
        <title>Genome sequence of Apiotrichum porosum DSM 27194.</title>
        <authorList>
            <person name="Aliyu H."/>
            <person name="Gorte O."/>
            <person name="Ochsenreither K."/>
        </authorList>
    </citation>
    <scope>NUCLEOTIDE SEQUENCE [LARGE SCALE GENOMIC DNA]</scope>
    <source>
        <strain evidence="12 13">DSM 27194</strain>
    </source>
</reference>
<feature type="transmembrane region" description="Helical" evidence="10">
    <location>
        <begin position="126"/>
        <end position="146"/>
    </location>
</feature>
<evidence type="ECO:0000313" key="13">
    <source>
        <dbReference type="Proteomes" id="UP000279236"/>
    </source>
</evidence>
<dbReference type="InterPro" id="IPR050814">
    <property type="entry name" value="Myo-inositol_Transporter"/>
</dbReference>
<name>A0A427XLI8_9TREE</name>
<dbReference type="InterPro" id="IPR020846">
    <property type="entry name" value="MFS_dom"/>
</dbReference>
<dbReference type="AlphaFoldDB" id="A0A427XLI8"/>
<dbReference type="SUPFAM" id="SSF103473">
    <property type="entry name" value="MFS general substrate transporter"/>
    <property type="match status" value="1"/>
</dbReference>
<evidence type="ECO:0000256" key="8">
    <source>
        <dbReference type="ARBA" id="ARBA00049119"/>
    </source>
</evidence>
<keyword evidence="6 10" id="KW-1133">Transmembrane helix</keyword>
<dbReference type="GO" id="GO:0015791">
    <property type="term" value="P:polyol transmembrane transport"/>
    <property type="evidence" value="ECO:0007669"/>
    <property type="project" value="UniProtKB-ARBA"/>
</dbReference>
<evidence type="ECO:0000256" key="10">
    <source>
        <dbReference type="SAM" id="Phobius"/>
    </source>
</evidence>
<feature type="transmembrane region" description="Helical" evidence="10">
    <location>
        <begin position="381"/>
        <end position="399"/>
    </location>
</feature>
<dbReference type="GO" id="GO:0022857">
    <property type="term" value="F:transmembrane transporter activity"/>
    <property type="evidence" value="ECO:0007669"/>
    <property type="project" value="InterPro"/>
</dbReference>
<dbReference type="STRING" id="105984.A0A427XLI8"/>
<dbReference type="GO" id="GO:0005886">
    <property type="term" value="C:plasma membrane"/>
    <property type="evidence" value="ECO:0007669"/>
    <property type="project" value="UniProtKB-SubCell"/>
</dbReference>
<feature type="transmembrane region" description="Helical" evidence="10">
    <location>
        <begin position="85"/>
        <end position="111"/>
    </location>
</feature>
<comment type="catalytic activity">
    <reaction evidence="8">
        <text>myo-inositol(out) + H(+)(out) = myo-inositol(in) + H(+)(in)</text>
        <dbReference type="Rhea" id="RHEA:60364"/>
        <dbReference type="ChEBI" id="CHEBI:15378"/>
        <dbReference type="ChEBI" id="CHEBI:17268"/>
    </reaction>
</comment>
<feature type="transmembrane region" description="Helical" evidence="10">
    <location>
        <begin position="212"/>
        <end position="235"/>
    </location>
</feature>
<dbReference type="InterPro" id="IPR036259">
    <property type="entry name" value="MFS_trans_sf"/>
</dbReference>
<proteinExistence type="inferred from homology"/>
<comment type="caution">
    <text evidence="12">The sequence shown here is derived from an EMBL/GenBank/DDBJ whole genome shotgun (WGS) entry which is preliminary data.</text>
</comment>
<evidence type="ECO:0000256" key="3">
    <source>
        <dbReference type="ARBA" id="ARBA00022448"/>
    </source>
</evidence>
<dbReference type="PANTHER" id="PTHR48020">
    <property type="entry name" value="PROTON MYO-INOSITOL COTRANSPORTER"/>
    <property type="match status" value="1"/>
</dbReference>
<dbReference type="PROSITE" id="PS00217">
    <property type="entry name" value="SUGAR_TRANSPORT_2"/>
    <property type="match status" value="1"/>
</dbReference>
<feature type="compositionally biased region" description="Acidic residues" evidence="9">
    <location>
        <begin position="23"/>
        <end position="36"/>
    </location>
</feature>
<sequence>MPSRGEYTPLPLAPTSPRLGGPGDDDDDNNNSNDDDNVGHGGLGLDGSDDALALLGPLEDVDKGEVDEAAVVVPGEDEINSFVRFLVGTAAISGMLFGYDTGVISGTLVVIGTDLGVPLSTFQKELITSATTCGALLGGLVAGAASDYTGRKGVLAFANIVFVLGAGLQAACHTVRSMVVGRFIVGVGVGLASCIAPLYIGELAPTRQRGRLVTINAVACTLGQVVAYAIGAAFARAPGGWRWMVGLGAAPAVVQLVALVFLPESPRILLLKGDTRKVHKILGRIYPLATPHDVARKVAIMAAAVRQSADIEARTTWAQRAASLVKVGTHRRALGECSVWTGGQKRFTRTHRPTEAILLGPQVPADHPPVIGCGLQALQQLCGFNTLMYYSATIFAMLGFKNATATGLIIAGVNFIFTLVALRIVDPLGRRPTMLYTIPIMCLALLLAAASFYALTKSTGGVLVPGTAYPPTLTTGVLASMILFVAAYATGCGNIPWQQGELFALEVRGLGTSVATATNWSCNLLIAATFLSLMDRASPAGAFALYAGVCAAGWVFCYLVYPETSGLSLEEVYEVFSDGFGVEKSKAMRAHKVARAREARIAAQAAARRDD</sequence>
<dbReference type="PROSITE" id="PS50850">
    <property type="entry name" value="MFS"/>
    <property type="match status" value="1"/>
</dbReference>
<protein>
    <submittedName>
        <fullName evidence="12">Myo-inositol transporter</fullName>
    </submittedName>
</protein>
<dbReference type="EMBL" id="RSCE01000009">
    <property type="protein sequence ID" value="RSH79726.1"/>
    <property type="molecule type" value="Genomic_DNA"/>
</dbReference>
<comment type="similarity">
    <text evidence="2">Belongs to the major facilitator superfamily. Sugar transporter (TC 2.A.1.1) family.</text>
</comment>
<feature type="transmembrane region" description="Helical" evidence="10">
    <location>
        <begin position="475"/>
        <end position="497"/>
    </location>
</feature>
<dbReference type="Proteomes" id="UP000279236">
    <property type="component" value="Unassembled WGS sequence"/>
</dbReference>
<evidence type="ECO:0000259" key="11">
    <source>
        <dbReference type="PROSITE" id="PS50850"/>
    </source>
</evidence>
<feature type="transmembrane region" description="Helical" evidence="10">
    <location>
        <begin position="183"/>
        <end position="200"/>
    </location>
</feature>
<evidence type="ECO:0000256" key="2">
    <source>
        <dbReference type="ARBA" id="ARBA00010992"/>
    </source>
</evidence>
<feature type="domain" description="Major facilitator superfamily (MFS) profile" evidence="11">
    <location>
        <begin position="86"/>
        <end position="565"/>
    </location>
</feature>
<keyword evidence="13" id="KW-1185">Reference proteome</keyword>
<dbReference type="InterPro" id="IPR003663">
    <property type="entry name" value="Sugar/inositol_transpt"/>
</dbReference>
<keyword evidence="4" id="KW-1003">Cell membrane</keyword>
<feature type="transmembrane region" description="Helical" evidence="10">
    <location>
        <begin position="153"/>
        <end position="171"/>
    </location>
</feature>
<dbReference type="Pfam" id="PF00083">
    <property type="entry name" value="Sugar_tr"/>
    <property type="match status" value="2"/>
</dbReference>
<keyword evidence="5 10" id="KW-0812">Transmembrane</keyword>
<evidence type="ECO:0000256" key="4">
    <source>
        <dbReference type="ARBA" id="ARBA00022475"/>
    </source>
</evidence>
<dbReference type="OrthoDB" id="6339427at2759"/>
<evidence type="ECO:0000256" key="9">
    <source>
        <dbReference type="SAM" id="MobiDB-lite"/>
    </source>
</evidence>
<feature type="transmembrane region" description="Helical" evidence="10">
    <location>
        <begin position="543"/>
        <end position="561"/>
    </location>
</feature>
<evidence type="ECO:0000256" key="1">
    <source>
        <dbReference type="ARBA" id="ARBA00004651"/>
    </source>
</evidence>
<dbReference type="InterPro" id="IPR005829">
    <property type="entry name" value="Sugar_transporter_CS"/>
</dbReference>
<dbReference type="PANTHER" id="PTHR48020:SF12">
    <property type="entry name" value="PROTON MYO-INOSITOL COTRANSPORTER"/>
    <property type="match status" value="1"/>
</dbReference>
<evidence type="ECO:0000256" key="6">
    <source>
        <dbReference type="ARBA" id="ARBA00022989"/>
    </source>
</evidence>
<dbReference type="GO" id="GO:0015798">
    <property type="term" value="P:myo-inositol transport"/>
    <property type="evidence" value="ECO:0007669"/>
    <property type="project" value="UniProtKB-ARBA"/>
</dbReference>
<feature type="transmembrane region" description="Helical" evidence="10">
    <location>
        <begin position="405"/>
        <end position="422"/>
    </location>
</feature>
<evidence type="ECO:0000256" key="5">
    <source>
        <dbReference type="ARBA" id="ARBA00022692"/>
    </source>
</evidence>
<feature type="region of interest" description="Disordered" evidence="9">
    <location>
        <begin position="1"/>
        <end position="43"/>
    </location>
</feature>